<accession>A0ABU7I1H9</accession>
<name>A0ABU7I1H9_9PSED</name>
<dbReference type="InterPro" id="IPR054205">
    <property type="entry name" value="DUF6911"/>
</dbReference>
<proteinExistence type="predicted"/>
<keyword evidence="2" id="KW-1185">Reference proteome</keyword>
<sequence length="151" mass="17168">MSVEISESESCLELCTQSGLSKPPAEITRDPVWERVQDALIEVFACGGFVELRVISPRNGFVSELCMKSKKGEYRLIVLTRSADPKSRLFEWWERGDDGYRGMVRFGDDDWDARTVCDDISVACLIFKELFESGDLVSGLSQMRSEWDPKE</sequence>
<dbReference type="EMBL" id="JAZDQJ010000077">
    <property type="protein sequence ID" value="MEE1937682.1"/>
    <property type="molecule type" value="Genomic_DNA"/>
</dbReference>
<organism evidence="1 2">
    <name type="scientific">Pseudomonas ulcerans</name>
    <dbReference type="NCBI Taxonomy" id="3115852"/>
    <lineage>
        <taxon>Bacteria</taxon>
        <taxon>Pseudomonadati</taxon>
        <taxon>Pseudomonadota</taxon>
        <taxon>Gammaproteobacteria</taxon>
        <taxon>Pseudomonadales</taxon>
        <taxon>Pseudomonadaceae</taxon>
        <taxon>Pseudomonas</taxon>
    </lineage>
</organism>
<evidence type="ECO:0000313" key="1">
    <source>
        <dbReference type="EMBL" id="MEE1937682.1"/>
    </source>
</evidence>
<evidence type="ECO:0008006" key="3">
    <source>
        <dbReference type="Google" id="ProtNLM"/>
    </source>
</evidence>
<dbReference type="RefSeq" id="WP_330078318.1">
    <property type="nucleotide sequence ID" value="NZ_JAZDQJ010000077.1"/>
</dbReference>
<dbReference type="Proteomes" id="UP001335100">
    <property type="component" value="Unassembled WGS sequence"/>
</dbReference>
<protein>
    <recommendedName>
        <fullName evidence="3">Integron gene cassette protein</fullName>
    </recommendedName>
</protein>
<reference evidence="1 2" key="1">
    <citation type="submission" date="2024-01" db="EMBL/GenBank/DDBJ databases">
        <title>Unpublished Manusciprt.</title>
        <authorList>
            <person name="Duman M."/>
            <person name="Valdes E.G."/>
            <person name="Ajmi N."/>
            <person name="Altun S."/>
            <person name="Saticioglu I.B."/>
        </authorList>
    </citation>
    <scope>NUCLEOTIDE SEQUENCE [LARGE SCALE GENOMIC DNA]</scope>
    <source>
        <strain evidence="1 2">148P</strain>
    </source>
</reference>
<evidence type="ECO:0000313" key="2">
    <source>
        <dbReference type="Proteomes" id="UP001335100"/>
    </source>
</evidence>
<dbReference type="Pfam" id="PF21852">
    <property type="entry name" value="DUF6911"/>
    <property type="match status" value="1"/>
</dbReference>
<comment type="caution">
    <text evidence="1">The sequence shown here is derived from an EMBL/GenBank/DDBJ whole genome shotgun (WGS) entry which is preliminary data.</text>
</comment>
<gene>
    <name evidence="1" type="ORF">V0R50_31050</name>
</gene>